<feature type="non-terminal residue" evidence="13">
    <location>
        <position position="305"/>
    </location>
</feature>
<feature type="transmembrane region" description="Helical" evidence="11">
    <location>
        <begin position="60"/>
        <end position="81"/>
    </location>
</feature>
<dbReference type="EMBL" id="KK668625">
    <property type="protein sequence ID" value="KFQ03105.1"/>
    <property type="molecule type" value="Genomic_DNA"/>
</dbReference>
<keyword evidence="8" id="KW-0325">Glycoprotein</keyword>
<evidence type="ECO:0000256" key="9">
    <source>
        <dbReference type="ARBA" id="ARBA00023224"/>
    </source>
</evidence>
<keyword evidence="9 10" id="KW-0807">Transducer</keyword>
<dbReference type="PROSITE" id="PS50262">
    <property type="entry name" value="G_PROTEIN_RECEP_F1_2"/>
    <property type="match status" value="1"/>
</dbReference>
<keyword evidence="11" id="KW-0552">Olfaction</keyword>
<keyword evidence="14" id="KW-1185">Reference proteome</keyword>
<accession>A0A091P690</accession>
<keyword evidence="4 11" id="KW-1133">Transmembrane helix</keyword>
<comment type="similarity">
    <text evidence="10">Belongs to the G-protein coupled receptor 1 family.</text>
</comment>
<evidence type="ECO:0000256" key="7">
    <source>
        <dbReference type="ARBA" id="ARBA00023170"/>
    </source>
</evidence>
<keyword evidence="11" id="KW-0716">Sensory transduction</keyword>
<name>A0A091P690_LEPDC</name>
<evidence type="ECO:0000313" key="13">
    <source>
        <dbReference type="EMBL" id="KFQ03105.1"/>
    </source>
</evidence>
<dbReference type="InterPro" id="IPR000725">
    <property type="entry name" value="Olfact_rcpt"/>
</dbReference>
<feature type="transmembrane region" description="Helical" evidence="11">
    <location>
        <begin position="25"/>
        <end position="48"/>
    </location>
</feature>
<evidence type="ECO:0000256" key="5">
    <source>
        <dbReference type="ARBA" id="ARBA00023040"/>
    </source>
</evidence>
<dbReference type="Gene3D" id="1.20.1070.10">
    <property type="entry name" value="Rhodopsin 7-helix transmembrane proteins"/>
    <property type="match status" value="1"/>
</dbReference>
<evidence type="ECO:0000256" key="2">
    <source>
        <dbReference type="ARBA" id="ARBA00004141"/>
    </source>
</evidence>
<dbReference type="SUPFAM" id="SSF81321">
    <property type="entry name" value="Family A G protein-coupled receptor-like"/>
    <property type="match status" value="1"/>
</dbReference>
<keyword evidence="5 10" id="KW-0297">G-protein coupled receptor</keyword>
<dbReference type="GO" id="GO:0004984">
    <property type="term" value="F:olfactory receptor activity"/>
    <property type="evidence" value="ECO:0007669"/>
    <property type="project" value="InterPro"/>
</dbReference>
<feature type="domain" description="G-protein coupled receptors family 1 profile" evidence="12">
    <location>
        <begin position="41"/>
        <end position="290"/>
    </location>
</feature>
<dbReference type="GO" id="GO:0005886">
    <property type="term" value="C:plasma membrane"/>
    <property type="evidence" value="ECO:0007669"/>
    <property type="project" value="UniProtKB-SubCell"/>
</dbReference>
<reference evidence="13 14" key="1">
    <citation type="submission" date="2014-04" db="EMBL/GenBank/DDBJ databases">
        <title>Genome evolution of avian class.</title>
        <authorList>
            <person name="Zhang G."/>
            <person name="Li C."/>
        </authorList>
    </citation>
    <scope>NUCLEOTIDE SEQUENCE [LARGE SCALE GENOMIC DNA]</scope>
    <source>
        <strain evidence="13">BGI_N330</strain>
    </source>
</reference>
<dbReference type="CDD" id="cd15408">
    <property type="entry name" value="7tmA_OR5AK3-like"/>
    <property type="match status" value="1"/>
</dbReference>
<comment type="subcellular location">
    <subcellularLocation>
        <location evidence="11">Cell membrane</location>
        <topology evidence="11">Multi-pass membrane protein</topology>
    </subcellularLocation>
    <subcellularLocation>
        <location evidence="2">Membrane</location>
        <topology evidence="2">Multi-pass membrane protein</topology>
    </subcellularLocation>
</comment>
<dbReference type="AlphaFoldDB" id="A0A091P690"/>
<protein>
    <recommendedName>
        <fullName evidence="11">Olfactory receptor</fullName>
    </recommendedName>
</protein>
<evidence type="ECO:0000256" key="3">
    <source>
        <dbReference type="ARBA" id="ARBA00022692"/>
    </source>
</evidence>
<comment type="function">
    <text evidence="1">Odorant receptor.</text>
</comment>
<dbReference type="Pfam" id="PF13853">
    <property type="entry name" value="7tm_4"/>
    <property type="match status" value="1"/>
</dbReference>
<keyword evidence="3 10" id="KW-0812">Transmembrane</keyword>
<dbReference type="PANTHER" id="PTHR48018">
    <property type="entry name" value="OLFACTORY RECEPTOR"/>
    <property type="match status" value="1"/>
</dbReference>
<keyword evidence="7 10" id="KW-0675">Receptor</keyword>
<evidence type="ECO:0000256" key="8">
    <source>
        <dbReference type="ARBA" id="ARBA00023180"/>
    </source>
</evidence>
<dbReference type="PRINTS" id="PR00237">
    <property type="entry name" value="GPCRRHODOPSN"/>
</dbReference>
<feature type="transmembrane region" description="Helical" evidence="11">
    <location>
        <begin position="140"/>
        <end position="158"/>
    </location>
</feature>
<feature type="transmembrane region" description="Helical" evidence="11">
    <location>
        <begin position="197"/>
        <end position="225"/>
    </location>
</feature>
<gene>
    <name evidence="13" type="ORF">N330_13997</name>
</gene>
<dbReference type="Proteomes" id="UP000053001">
    <property type="component" value="Unassembled WGS sequence"/>
</dbReference>
<feature type="transmembrane region" description="Helical" evidence="11">
    <location>
        <begin position="275"/>
        <end position="293"/>
    </location>
</feature>
<proteinExistence type="inferred from homology"/>
<dbReference type="InterPro" id="IPR000276">
    <property type="entry name" value="GPCR_Rhodpsn"/>
</dbReference>
<feature type="transmembrane region" description="Helical" evidence="11">
    <location>
        <begin position="237"/>
        <end position="255"/>
    </location>
</feature>
<dbReference type="PROSITE" id="PS00237">
    <property type="entry name" value="G_PROTEIN_RECEP_F1_1"/>
    <property type="match status" value="1"/>
</dbReference>
<sequence length="305" mass="33593">MSGANRTPSAEFVLLGFSEQGDVQAVLFMVFLVIYMITLLGNLGMLVLIRLDAQLHTPMYFFLSSLSFLDICYSSSITPRLLSDLLADRKVISYSACLAQLYFYAVFATTECYLLAVMAYDRYVAICSPLLYATSMSSRVCALLVAGSYLAGIVNATIHTGFALRLSFCGPNIINHFYCEGPPLYALSCTDPTVNEIVMFVVVGFNLFVTNLTILISYTYILATILRMRSAAGKRKAFSTCASHLAAVTLFYGAAASMYSRPSSRHSQDLDKVASVFYTMVTPMLNPLIYSLRNKEVKNALGRAM</sequence>
<evidence type="ECO:0000259" key="12">
    <source>
        <dbReference type="PROSITE" id="PS50262"/>
    </source>
</evidence>
<dbReference type="PhylomeDB" id="A0A091P690"/>
<dbReference type="PRINTS" id="PR00245">
    <property type="entry name" value="OLFACTORYR"/>
</dbReference>
<feature type="transmembrane region" description="Helical" evidence="11">
    <location>
        <begin position="101"/>
        <end position="120"/>
    </location>
</feature>
<dbReference type="InterPro" id="IPR017452">
    <property type="entry name" value="GPCR_Rhodpsn_7TM"/>
</dbReference>
<evidence type="ECO:0000256" key="4">
    <source>
        <dbReference type="ARBA" id="ARBA00022989"/>
    </source>
</evidence>
<evidence type="ECO:0000256" key="11">
    <source>
        <dbReference type="RuleBase" id="RU363047"/>
    </source>
</evidence>
<evidence type="ECO:0000256" key="1">
    <source>
        <dbReference type="ARBA" id="ARBA00002936"/>
    </source>
</evidence>
<evidence type="ECO:0000313" key="14">
    <source>
        <dbReference type="Proteomes" id="UP000053001"/>
    </source>
</evidence>
<dbReference type="GO" id="GO:0004930">
    <property type="term" value="F:G protein-coupled receptor activity"/>
    <property type="evidence" value="ECO:0007669"/>
    <property type="project" value="UniProtKB-KW"/>
</dbReference>
<evidence type="ECO:0000256" key="6">
    <source>
        <dbReference type="ARBA" id="ARBA00023136"/>
    </source>
</evidence>
<organism evidence="13 14">
    <name type="scientific">Leptosomus discolor</name>
    <name type="common">Madagascar cuckoo roller</name>
    <name type="synonym">Cuculus discolor</name>
    <dbReference type="NCBI Taxonomy" id="188344"/>
    <lineage>
        <taxon>Eukaryota</taxon>
        <taxon>Metazoa</taxon>
        <taxon>Chordata</taxon>
        <taxon>Craniata</taxon>
        <taxon>Vertebrata</taxon>
        <taxon>Euteleostomi</taxon>
        <taxon>Archelosauria</taxon>
        <taxon>Archosauria</taxon>
        <taxon>Dinosauria</taxon>
        <taxon>Saurischia</taxon>
        <taxon>Theropoda</taxon>
        <taxon>Coelurosauria</taxon>
        <taxon>Aves</taxon>
        <taxon>Neognathae</taxon>
        <taxon>Neoaves</taxon>
        <taxon>Telluraves</taxon>
        <taxon>Coraciimorphae</taxon>
        <taxon>Coraciiformes</taxon>
        <taxon>Leptosomidae</taxon>
        <taxon>Leptosomus</taxon>
    </lineage>
</organism>
<keyword evidence="6 11" id="KW-0472">Membrane</keyword>
<evidence type="ECO:0000256" key="10">
    <source>
        <dbReference type="RuleBase" id="RU000688"/>
    </source>
</evidence>
<dbReference type="FunFam" id="1.20.1070.10:FF:000003">
    <property type="entry name" value="Olfactory receptor"/>
    <property type="match status" value="1"/>
</dbReference>
<keyword evidence="11" id="KW-1003">Cell membrane</keyword>